<sequence length="281" mass="32451">MILQNKEQFIKYIPTAAASDWRDMETFRDSAERWLKNEILGRVLYEELEADPEREQYQEILDLCRKVISLDAYHRAIPFLDLVQNANGFGVVSNQNLAPASRERVNRLIQETALQRDSETEVLLDYLEDTPALHDAWKGSKAYSVLSDCLVMTARELKRLCNWSGSREEFLKLKPVLTLQMYSVLGRWVSRTYIDELLEQQRDNDVTEENAGVLNMLKFALANYVTGNLKDADAFRDEAVSLMDARPEAYPTYANSKEYRTRHQNNYENSADSPIYIMGGI</sequence>
<reference evidence="1" key="1">
    <citation type="submission" date="2023-01" db="EMBL/GenBank/DDBJ databases">
        <title>Human gut microbiome strain richness.</title>
        <authorList>
            <person name="Chen-Liaw A."/>
        </authorList>
    </citation>
    <scope>NUCLEOTIDE SEQUENCE</scope>
    <source>
        <strain evidence="1">RTP21484st1_B7_RTP21484_190118</strain>
    </source>
</reference>
<comment type="caution">
    <text evidence="1">The sequence shown here is derived from an EMBL/GenBank/DDBJ whole genome shotgun (WGS) entry which is preliminary data.</text>
</comment>
<dbReference type="EMBL" id="JAQMRD010000034">
    <property type="protein sequence ID" value="MDB9224910.1"/>
    <property type="molecule type" value="Genomic_DNA"/>
</dbReference>
<dbReference type="Pfam" id="PF20459">
    <property type="entry name" value="DUF6712"/>
    <property type="match status" value="1"/>
</dbReference>
<dbReference type="Proteomes" id="UP001212263">
    <property type="component" value="Unassembled WGS sequence"/>
</dbReference>
<gene>
    <name evidence="1" type="ORF">PN645_18200</name>
</gene>
<protein>
    <submittedName>
        <fullName evidence="1">Uncharacterized protein</fullName>
    </submittedName>
</protein>
<evidence type="ECO:0000313" key="2">
    <source>
        <dbReference type="Proteomes" id="UP001212263"/>
    </source>
</evidence>
<dbReference type="AlphaFoldDB" id="A0AAW6FN55"/>
<name>A0AAW6FN55_9BACT</name>
<evidence type="ECO:0000313" key="1">
    <source>
        <dbReference type="EMBL" id="MDB9224910.1"/>
    </source>
</evidence>
<accession>A0AAW6FN55</accession>
<organism evidence="1 2">
    <name type="scientific">Odoribacter splanchnicus</name>
    <dbReference type="NCBI Taxonomy" id="28118"/>
    <lineage>
        <taxon>Bacteria</taxon>
        <taxon>Pseudomonadati</taxon>
        <taxon>Bacteroidota</taxon>
        <taxon>Bacteroidia</taxon>
        <taxon>Bacteroidales</taxon>
        <taxon>Odoribacteraceae</taxon>
        <taxon>Odoribacter</taxon>
    </lineage>
</organism>
<dbReference type="RefSeq" id="WP_195203669.1">
    <property type="nucleotide sequence ID" value="NZ_JADMUD010000015.1"/>
</dbReference>
<proteinExistence type="predicted"/>
<dbReference type="InterPro" id="IPR046558">
    <property type="entry name" value="DUF6712"/>
</dbReference>